<keyword evidence="1" id="KW-1133">Transmembrane helix</keyword>
<feature type="transmembrane region" description="Helical" evidence="1">
    <location>
        <begin position="45"/>
        <end position="65"/>
    </location>
</feature>
<dbReference type="EMBL" id="NSKE01000001">
    <property type="protein sequence ID" value="PAU95811.1"/>
    <property type="molecule type" value="Genomic_DNA"/>
</dbReference>
<evidence type="ECO:0000313" key="2">
    <source>
        <dbReference type="EMBL" id="PAU95811.1"/>
    </source>
</evidence>
<protein>
    <submittedName>
        <fullName evidence="2">Uncharacterized protein</fullName>
    </submittedName>
</protein>
<evidence type="ECO:0000256" key="1">
    <source>
        <dbReference type="SAM" id="Phobius"/>
    </source>
</evidence>
<accession>A0A2A2GE65</accession>
<name>A0A2A2GE65_9BACT</name>
<dbReference type="Proteomes" id="UP000218831">
    <property type="component" value="Unassembled WGS sequence"/>
</dbReference>
<dbReference type="AlphaFoldDB" id="A0A2A2GE65"/>
<sequence length="145" mass="16683">MESFELKVDTNTTFIRIIRFLGTLALGFFIGVISIKYKYEGTIDWMNAFVGIVCSLSFAFFPGAAKKQSLKISEDGISQNTFWGRKKQYDWSKIKAVEVKKNRIELTKSIGSTERIKLPIHTKDQVKNLKNYLQQVTDTKEIAYK</sequence>
<proteinExistence type="predicted"/>
<dbReference type="OrthoDB" id="9834339at2"/>
<dbReference type="RefSeq" id="WP_095605055.1">
    <property type="nucleotide sequence ID" value="NZ_NSKE01000001.1"/>
</dbReference>
<comment type="caution">
    <text evidence="2">The sequence shown here is derived from an EMBL/GenBank/DDBJ whole genome shotgun (WGS) entry which is preliminary data.</text>
</comment>
<feature type="transmembrane region" description="Helical" evidence="1">
    <location>
        <begin position="20"/>
        <end position="39"/>
    </location>
</feature>
<evidence type="ECO:0000313" key="3">
    <source>
        <dbReference type="Proteomes" id="UP000218831"/>
    </source>
</evidence>
<gene>
    <name evidence="2" type="ORF">CK503_01765</name>
</gene>
<keyword evidence="3" id="KW-1185">Reference proteome</keyword>
<keyword evidence="1" id="KW-0812">Transmembrane</keyword>
<reference evidence="2 3" key="1">
    <citation type="submission" date="2017-08" db="EMBL/GenBank/DDBJ databases">
        <title>Aliifodinibius alkalisoli sp. nov., isolated from saline alkaline soil.</title>
        <authorList>
            <person name="Liu D."/>
            <person name="Zhang G."/>
        </authorList>
    </citation>
    <scope>NUCLEOTIDE SEQUENCE [LARGE SCALE GENOMIC DNA]</scope>
    <source>
        <strain evidence="2 3">WN023</strain>
    </source>
</reference>
<keyword evidence="1" id="KW-0472">Membrane</keyword>
<organism evidence="2 3">
    <name type="scientific">Fodinibius salipaludis</name>
    <dbReference type="NCBI Taxonomy" id="2032627"/>
    <lineage>
        <taxon>Bacteria</taxon>
        <taxon>Pseudomonadati</taxon>
        <taxon>Balneolota</taxon>
        <taxon>Balneolia</taxon>
        <taxon>Balneolales</taxon>
        <taxon>Balneolaceae</taxon>
        <taxon>Fodinibius</taxon>
    </lineage>
</organism>